<evidence type="ECO:0000313" key="8">
    <source>
        <dbReference type="EMBL" id="NZA38453.1"/>
    </source>
</evidence>
<sequence>MRIAKSRGGFKLAELVPIDNLDVVKEIVAEHRDVPGCLMQILQETQEKYGYLPIELQQTIADELDIPLTEVYGVATFYSQFTLKPKGKYKIGVCLGTACYVKGSQAILDKVTDTLGLAVGDTTEDGKFSVDATRCVGACGLAPVMSINEDVYGRLSVNEVKDILEKY</sequence>
<evidence type="ECO:0000256" key="5">
    <source>
        <dbReference type="ARBA" id="ARBA00023014"/>
    </source>
</evidence>
<evidence type="ECO:0000256" key="6">
    <source>
        <dbReference type="ARBA" id="ARBA00034078"/>
    </source>
</evidence>
<evidence type="ECO:0000256" key="1">
    <source>
        <dbReference type="ARBA" id="ARBA00010643"/>
    </source>
</evidence>
<comment type="caution">
    <text evidence="8">The sequence shown here is derived from an EMBL/GenBank/DDBJ whole genome shotgun (WGS) entry which is preliminary data.</text>
</comment>
<evidence type="ECO:0000256" key="4">
    <source>
        <dbReference type="ARBA" id="ARBA00023004"/>
    </source>
</evidence>
<evidence type="ECO:0000256" key="2">
    <source>
        <dbReference type="ARBA" id="ARBA00022714"/>
    </source>
</evidence>
<name>A0A853JM64_9FIRM</name>
<dbReference type="GO" id="GO:0046872">
    <property type="term" value="F:metal ion binding"/>
    <property type="evidence" value="ECO:0007669"/>
    <property type="project" value="UniProtKB-KW"/>
</dbReference>
<dbReference type="GO" id="GO:0051537">
    <property type="term" value="F:2 iron, 2 sulfur cluster binding"/>
    <property type="evidence" value="ECO:0007669"/>
    <property type="project" value="UniProtKB-KW"/>
</dbReference>
<dbReference type="InterPro" id="IPR042128">
    <property type="entry name" value="NuoE_dom"/>
</dbReference>
<dbReference type="Gene3D" id="1.10.10.1590">
    <property type="entry name" value="NADH-quinone oxidoreductase subunit E"/>
    <property type="match status" value="1"/>
</dbReference>
<evidence type="ECO:0000256" key="7">
    <source>
        <dbReference type="PIRSR" id="PIRSR000216-1"/>
    </source>
</evidence>
<gene>
    <name evidence="8" type="primary">nuoE</name>
    <name evidence="8" type="ORF">H0N91_09960</name>
</gene>
<dbReference type="GO" id="GO:0016491">
    <property type="term" value="F:oxidoreductase activity"/>
    <property type="evidence" value="ECO:0007669"/>
    <property type="project" value="UniProtKB-KW"/>
</dbReference>
<dbReference type="InterPro" id="IPR002023">
    <property type="entry name" value="NuoE-like"/>
</dbReference>
<evidence type="ECO:0000256" key="3">
    <source>
        <dbReference type="ARBA" id="ARBA00022723"/>
    </source>
</evidence>
<dbReference type="InterPro" id="IPR036249">
    <property type="entry name" value="Thioredoxin-like_sf"/>
</dbReference>
<accession>A0A853JM64</accession>
<comment type="cofactor">
    <cofactor evidence="6">
        <name>[2Fe-2S] cluster</name>
        <dbReference type="ChEBI" id="CHEBI:190135"/>
    </cofactor>
</comment>
<dbReference type="EC" id="1.6.5.11" evidence="8"/>
<comment type="similarity">
    <text evidence="1">Belongs to the complex I 24 kDa subunit family.</text>
</comment>
<feature type="binding site" evidence="7">
    <location>
        <position position="135"/>
    </location>
    <ligand>
        <name>[2Fe-2S] cluster</name>
        <dbReference type="ChEBI" id="CHEBI:190135"/>
    </ligand>
</feature>
<dbReference type="InterPro" id="IPR028431">
    <property type="entry name" value="NADP_DH_HndA-like"/>
</dbReference>
<keyword evidence="4 7" id="KW-0408">Iron</keyword>
<dbReference type="Proteomes" id="UP000586254">
    <property type="component" value="Unassembled WGS sequence"/>
</dbReference>
<evidence type="ECO:0000313" key="9">
    <source>
        <dbReference type="Proteomes" id="UP000586254"/>
    </source>
</evidence>
<comment type="cofactor">
    <cofactor evidence="7">
        <name>[2Fe-2S] cluster</name>
        <dbReference type="ChEBI" id="CHEBI:190135"/>
    </cofactor>
    <text evidence="7">Binds 1 [2Fe-2S] cluster.</text>
</comment>
<dbReference type="Gene3D" id="3.40.30.10">
    <property type="entry name" value="Glutaredoxin"/>
    <property type="match status" value="1"/>
</dbReference>
<dbReference type="PANTHER" id="PTHR43342:SF2">
    <property type="entry name" value="POTENTIAL NAD-REDUCING HYDROGENASE SUBUNIT"/>
    <property type="match status" value="1"/>
</dbReference>
<proteinExistence type="inferred from homology"/>
<dbReference type="PIRSF" id="PIRSF000216">
    <property type="entry name" value="NADH_DH_24kDa"/>
    <property type="match status" value="1"/>
</dbReference>
<keyword evidence="8" id="KW-0560">Oxidoreductase</keyword>
<dbReference type="EMBL" id="JACCKS010000010">
    <property type="protein sequence ID" value="NZA38453.1"/>
    <property type="molecule type" value="Genomic_DNA"/>
</dbReference>
<dbReference type="FunFam" id="3.40.30.10:FF:000015">
    <property type="entry name" value="NADH-quinone oxidoreductase subunit E"/>
    <property type="match status" value="1"/>
</dbReference>
<feature type="binding site" evidence="7">
    <location>
        <position position="94"/>
    </location>
    <ligand>
        <name>[2Fe-2S] cluster</name>
        <dbReference type="ChEBI" id="CHEBI:190135"/>
    </ligand>
</feature>
<dbReference type="SUPFAM" id="SSF52833">
    <property type="entry name" value="Thioredoxin-like"/>
    <property type="match status" value="1"/>
</dbReference>
<dbReference type="Pfam" id="PF01257">
    <property type="entry name" value="2Fe-2S_thioredx"/>
    <property type="match status" value="1"/>
</dbReference>
<organism evidence="8 9">
    <name type="scientific">Eubacterium callanderi</name>
    <dbReference type="NCBI Taxonomy" id="53442"/>
    <lineage>
        <taxon>Bacteria</taxon>
        <taxon>Bacillati</taxon>
        <taxon>Bacillota</taxon>
        <taxon>Clostridia</taxon>
        <taxon>Eubacteriales</taxon>
        <taxon>Eubacteriaceae</taxon>
        <taxon>Eubacterium</taxon>
    </lineage>
</organism>
<protein>
    <submittedName>
        <fullName evidence="8">NADH-quinone oxidoreductase subunit NuoE</fullName>
        <ecNumber evidence="8">1.6.5.11</ecNumber>
    </submittedName>
</protein>
<keyword evidence="2 7" id="KW-0001">2Fe-2S</keyword>
<feature type="binding site" evidence="7">
    <location>
        <position position="99"/>
    </location>
    <ligand>
        <name>[2Fe-2S] cluster</name>
        <dbReference type="ChEBI" id="CHEBI:190135"/>
    </ligand>
</feature>
<dbReference type="AlphaFoldDB" id="A0A853JM64"/>
<feature type="binding site" evidence="7">
    <location>
        <position position="139"/>
    </location>
    <ligand>
        <name>[2Fe-2S] cluster</name>
        <dbReference type="ChEBI" id="CHEBI:190135"/>
    </ligand>
</feature>
<reference evidence="8 9" key="1">
    <citation type="submission" date="2020-07" db="EMBL/GenBank/DDBJ databases">
        <title>Organ Donor 1.</title>
        <authorList>
            <person name="Marsh A.J."/>
            <person name="Azcarate-Peril M.A."/>
        </authorList>
    </citation>
    <scope>NUCLEOTIDE SEQUENCE [LARGE SCALE GENOMIC DNA]</scope>
    <source>
        <strain evidence="8 9">AMC0717</strain>
    </source>
</reference>
<keyword evidence="3 7" id="KW-0479">Metal-binding</keyword>
<dbReference type="NCBIfam" id="NF005722">
    <property type="entry name" value="PRK07539.1-2"/>
    <property type="match status" value="1"/>
</dbReference>
<dbReference type="PANTHER" id="PTHR43342">
    <property type="entry name" value="NADH-QUINONE OXIDOREDUCTASE, E SUBUNIT"/>
    <property type="match status" value="1"/>
</dbReference>
<keyword evidence="5 7" id="KW-0411">Iron-sulfur</keyword>
<dbReference type="CDD" id="cd03064">
    <property type="entry name" value="TRX_Fd_NuoE"/>
    <property type="match status" value="1"/>
</dbReference>
<dbReference type="InterPro" id="IPR041921">
    <property type="entry name" value="NuoE_N"/>
</dbReference>